<sequence>MVDMHHKHCTSRYGNQIGLSYPFWTLEREECGHLEFKVNCTGDFTGFSVSSVKFQILDLNYDSGIIKLARKDYQNNLCPQHLENAAINHHVLPFSHDTMMSILYYNCSNPVVKVPPSFHIRRLDCDDDDIGGYSYFVSSSSRSWDIAILEEPSASCERNVSILVSRSALRTEDGNLTLDAIKKALDEVDERHRHCAQGFVCANQRELHYPFWTPEREECGHPDFQVNCTGDFPELSISSVKFLILAMNFQTIRLARKDYQNNICPQHPENAAINHDVLPFSKDTMLSVLYYNCSDPMEDVDPNFDIRKLDCEDDIGGQSYFVSSASHLRDGAILYEPSVSCERNVSIPVSRYALRKEEGTPTLKTIKKALHEGFELTWNSDCFGCLGSRGFCGHNMNSRAFICYCVDGPHEHTCDNSEKQKTEIAKTSPSKKNKRRVSCNRTSHVHDIFIMPSKEKHFTSSEIPEHKGANTTTTIQLCRSEEIYKIIFKHEHTRKFGDEITREEKEIAKKMILVGLWCIQPCPSSRPPMNRVVEMMEGIPPKPSLHLSVAPVAESSWLSEENSSYSE</sequence>
<evidence type="ECO:0000256" key="1">
    <source>
        <dbReference type="ARBA" id="ARBA00004479"/>
    </source>
</evidence>
<dbReference type="Pfam" id="PF13947">
    <property type="entry name" value="GUB_WAK_bind"/>
    <property type="match status" value="2"/>
</dbReference>
<evidence type="ECO:0000259" key="10">
    <source>
        <dbReference type="Pfam" id="PF13947"/>
    </source>
</evidence>
<dbReference type="AlphaFoldDB" id="A0AAU9T5V7"/>
<dbReference type="Pfam" id="PF14380">
    <property type="entry name" value="WAK_assoc"/>
    <property type="match status" value="1"/>
</dbReference>
<comment type="subcellular location">
    <subcellularLocation>
        <location evidence="1">Membrane</location>
        <topology evidence="1">Single-pass type I membrane protein</topology>
    </subcellularLocation>
</comment>
<organism evidence="12 13">
    <name type="scientific">Thlaspi arvense</name>
    <name type="common">Field penny-cress</name>
    <dbReference type="NCBI Taxonomy" id="13288"/>
    <lineage>
        <taxon>Eukaryota</taxon>
        <taxon>Viridiplantae</taxon>
        <taxon>Streptophyta</taxon>
        <taxon>Embryophyta</taxon>
        <taxon>Tracheophyta</taxon>
        <taxon>Spermatophyta</taxon>
        <taxon>Magnoliopsida</taxon>
        <taxon>eudicotyledons</taxon>
        <taxon>Gunneridae</taxon>
        <taxon>Pentapetalae</taxon>
        <taxon>rosids</taxon>
        <taxon>malvids</taxon>
        <taxon>Brassicales</taxon>
        <taxon>Brassicaceae</taxon>
        <taxon>Thlaspideae</taxon>
        <taxon>Thlaspi</taxon>
    </lineage>
</organism>
<dbReference type="Proteomes" id="UP000836841">
    <property type="component" value="Chromosome 7"/>
</dbReference>
<evidence type="ECO:0000256" key="9">
    <source>
        <dbReference type="ARBA" id="ARBA00048679"/>
    </source>
</evidence>
<comment type="catalytic activity">
    <reaction evidence="9">
        <text>L-seryl-[protein] + ATP = O-phospho-L-seryl-[protein] + ADP + H(+)</text>
        <dbReference type="Rhea" id="RHEA:17989"/>
        <dbReference type="Rhea" id="RHEA-COMP:9863"/>
        <dbReference type="Rhea" id="RHEA-COMP:11604"/>
        <dbReference type="ChEBI" id="CHEBI:15378"/>
        <dbReference type="ChEBI" id="CHEBI:29999"/>
        <dbReference type="ChEBI" id="CHEBI:30616"/>
        <dbReference type="ChEBI" id="CHEBI:83421"/>
        <dbReference type="ChEBI" id="CHEBI:456216"/>
        <dbReference type="EC" id="2.7.11.1"/>
    </reaction>
</comment>
<dbReference type="PANTHER" id="PTHR33138:SF11">
    <property type="entry name" value="KINASE-LIKE PROTEIN"/>
    <property type="match status" value="1"/>
</dbReference>
<feature type="non-terminal residue" evidence="12">
    <location>
        <position position="1"/>
    </location>
</feature>
<keyword evidence="3" id="KW-0812">Transmembrane</keyword>
<evidence type="ECO:0000256" key="7">
    <source>
        <dbReference type="ARBA" id="ARBA00023180"/>
    </source>
</evidence>
<feature type="domain" description="Wall-associated receptor kinase C-terminal" evidence="11">
    <location>
        <begin position="311"/>
        <end position="408"/>
    </location>
</feature>
<protein>
    <recommendedName>
        <fullName evidence="2">non-specific serine/threonine protein kinase</fullName>
        <ecNumber evidence="2">2.7.11.1</ecNumber>
    </recommendedName>
</protein>
<dbReference type="GO" id="GO:0030247">
    <property type="term" value="F:polysaccharide binding"/>
    <property type="evidence" value="ECO:0007669"/>
    <property type="project" value="InterPro"/>
</dbReference>
<keyword evidence="5" id="KW-1133">Transmembrane helix</keyword>
<proteinExistence type="predicted"/>
<dbReference type="GO" id="GO:0016020">
    <property type="term" value="C:membrane"/>
    <property type="evidence" value="ECO:0007669"/>
    <property type="project" value="UniProtKB-SubCell"/>
</dbReference>
<evidence type="ECO:0000256" key="2">
    <source>
        <dbReference type="ARBA" id="ARBA00012513"/>
    </source>
</evidence>
<dbReference type="InterPro" id="IPR025287">
    <property type="entry name" value="WAK_GUB"/>
</dbReference>
<evidence type="ECO:0000256" key="5">
    <source>
        <dbReference type="ARBA" id="ARBA00022989"/>
    </source>
</evidence>
<dbReference type="EMBL" id="OU466863">
    <property type="protein sequence ID" value="CAH2079717.1"/>
    <property type="molecule type" value="Genomic_DNA"/>
</dbReference>
<keyword evidence="4" id="KW-0732">Signal</keyword>
<feature type="domain" description="Wall-associated receptor kinase galacturonan-binding" evidence="10">
    <location>
        <begin position="195"/>
        <end position="254"/>
    </location>
</feature>
<keyword evidence="7" id="KW-0325">Glycoprotein</keyword>
<evidence type="ECO:0000313" key="12">
    <source>
        <dbReference type="EMBL" id="CAH2079717.1"/>
    </source>
</evidence>
<dbReference type="PANTHER" id="PTHR33138">
    <property type="entry name" value="OS01G0690200 PROTEIN"/>
    <property type="match status" value="1"/>
</dbReference>
<feature type="domain" description="Wall-associated receptor kinase galacturonan-binding" evidence="10">
    <location>
        <begin position="9"/>
        <end position="70"/>
    </location>
</feature>
<name>A0AAU9T5V7_THLAR</name>
<reference evidence="12 13" key="1">
    <citation type="submission" date="2022-03" db="EMBL/GenBank/DDBJ databases">
        <authorList>
            <person name="Nunn A."/>
            <person name="Chopra R."/>
            <person name="Nunn A."/>
            <person name="Contreras Garrido A."/>
        </authorList>
    </citation>
    <scope>NUCLEOTIDE SEQUENCE [LARGE SCALE GENOMIC DNA]</scope>
</reference>
<evidence type="ECO:0000256" key="8">
    <source>
        <dbReference type="ARBA" id="ARBA00047899"/>
    </source>
</evidence>
<keyword evidence="6" id="KW-0472">Membrane</keyword>
<comment type="catalytic activity">
    <reaction evidence="8">
        <text>L-threonyl-[protein] + ATP = O-phospho-L-threonyl-[protein] + ADP + H(+)</text>
        <dbReference type="Rhea" id="RHEA:46608"/>
        <dbReference type="Rhea" id="RHEA-COMP:11060"/>
        <dbReference type="Rhea" id="RHEA-COMP:11605"/>
        <dbReference type="ChEBI" id="CHEBI:15378"/>
        <dbReference type="ChEBI" id="CHEBI:30013"/>
        <dbReference type="ChEBI" id="CHEBI:30616"/>
        <dbReference type="ChEBI" id="CHEBI:61977"/>
        <dbReference type="ChEBI" id="CHEBI:456216"/>
        <dbReference type="EC" id="2.7.11.1"/>
    </reaction>
</comment>
<dbReference type="GO" id="GO:0004674">
    <property type="term" value="F:protein serine/threonine kinase activity"/>
    <property type="evidence" value="ECO:0007669"/>
    <property type="project" value="UniProtKB-KW"/>
</dbReference>
<evidence type="ECO:0000256" key="6">
    <source>
        <dbReference type="ARBA" id="ARBA00023136"/>
    </source>
</evidence>
<evidence type="ECO:0000256" key="4">
    <source>
        <dbReference type="ARBA" id="ARBA00022729"/>
    </source>
</evidence>
<keyword evidence="13" id="KW-1185">Reference proteome</keyword>
<gene>
    <name evidence="12" type="ORF">TAV2_LOCUS23099</name>
</gene>
<evidence type="ECO:0000313" key="13">
    <source>
        <dbReference type="Proteomes" id="UP000836841"/>
    </source>
</evidence>
<evidence type="ECO:0000256" key="3">
    <source>
        <dbReference type="ARBA" id="ARBA00022692"/>
    </source>
</evidence>
<accession>A0AAU9T5V7</accession>
<evidence type="ECO:0000259" key="11">
    <source>
        <dbReference type="Pfam" id="PF14380"/>
    </source>
</evidence>
<dbReference type="EC" id="2.7.11.1" evidence="2"/>
<dbReference type="InterPro" id="IPR032872">
    <property type="entry name" value="WAK_assoc_C"/>
</dbReference>